<dbReference type="Proteomes" id="UP001186944">
    <property type="component" value="Unassembled WGS sequence"/>
</dbReference>
<proteinExistence type="predicted"/>
<dbReference type="InterPro" id="IPR023696">
    <property type="entry name" value="Ureohydrolase_dom_sf"/>
</dbReference>
<dbReference type="InterPro" id="IPR037138">
    <property type="entry name" value="His_deacetylse_dom_sf"/>
</dbReference>
<dbReference type="PANTHER" id="PTHR10625:SF38">
    <property type="entry name" value="HISTONE DEACETYLASE 6, ISOFORM G"/>
    <property type="match status" value="1"/>
</dbReference>
<dbReference type="InterPro" id="IPR000286">
    <property type="entry name" value="HDACs"/>
</dbReference>
<gene>
    <name evidence="2" type="ORF">FSP39_007516</name>
</gene>
<sequence length="701" mass="79346">MASHFHIWNEDFTEKPERFIKTIERCKEYGLIDRCHRIPSRFSTEAEMLSLHTKEHVEILKQTASMCKEDMEKLSQKYDYLYFHNVQNGMAIIRPPGHHAMENEFNGYCYLNNVAIAAKLAIEKYKVQRVLILDWDVHHGQGIQYSFYNDPRVLYISIHKYLYGEEWPYLRESDFDYIGEGQGRGFNINIPLNEIGCDNSSYMAIFFNIVLPIVYEYNPDLVLVSAGYDAALGCPEGEMEVTPACFAHFVNLLSPLAGGKLCLVLEGGYCIKTLAEGVALSLGALLGDPCPRIGHIGAPHKSVWETILNVIKVLRPYWNSLRYQGNMTSLSDPQYPELLYWPPKAGVKFYTHDKPDTFSLDQDCFNPEYHEVVAELKERVDKMIQDTTFHKAKHKVCVVYDEHMLLHKDNHNGGYEECPERIQDIYDALHKNGLWQRCLEVKGRMATDDELSLVHGVSYLQQFRRAMSLGEEALLQYQSSFKSVYLCKDSYTAAGWAVGCTLSVVDSVMRGEVSYYTNVQILIVDWDIHHGNALQSQFYDDTSVLYVSLHRFDQGSFYPYGGEGYHKCVGGKKAQGFNVNIAWNDGSKGDGDYISAFHHLVLPLAYEFDPELVFVAAGFDAVQGDELHGGYSLTPAVYGHMTRSLMGFSEGKVILVLEGGYNLKSTSESMSVCVSSLLGDSLPQLPSIVPSQRLVSNCILN</sequence>
<comment type="caution">
    <text evidence="2">The sequence shown here is derived from an EMBL/GenBank/DDBJ whole genome shotgun (WGS) entry which is preliminary data.</text>
</comment>
<name>A0AA88YC44_PINIB</name>
<accession>A0AA88YC44</accession>
<dbReference type="GO" id="GO:0004407">
    <property type="term" value="F:histone deacetylase activity"/>
    <property type="evidence" value="ECO:0007669"/>
    <property type="project" value="TreeGrafter"/>
</dbReference>
<dbReference type="EMBL" id="VSWD01000005">
    <property type="protein sequence ID" value="KAK3101938.1"/>
    <property type="molecule type" value="Genomic_DNA"/>
</dbReference>
<feature type="domain" description="Histone deacetylase" evidence="1">
    <location>
        <begin position="417"/>
        <end position="514"/>
    </location>
</feature>
<dbReference type="PRINTS" id="PR01270">
    <property type="entry name" value="HDASUPER"/>
</dbReference>
<dbReference type="Gene3D" id="3.40.800.20">
    <property type="entry name" value="Histone deacetylase domain"/>
    <property type="match status" value="3"/>
</dbReference>
<evidence type="ECO:0000313" key="2">
    <source>
        <dbReference type="EMBL" id="KAK3101938.1"/>
    </source>
</evidence>
<dbReference type="AlphaFoldDB" id="A0AA88YC44"/>
<dbReference type="Pfam" id="PF00850">
    <property type="entry name" value="Hist_deacetyl"/>
    <property type="match status" value="3"/>
</dbReference>
<reference evidence="2" key="1">
    <citation type="submission" date="2019-08" db="EMBL/GenBank/DDBJ databases">
        <title>The improved chromosome-level genome for the pearl oyster Pinctada fucata martensii using PacBio sequencing and Hi-C.</title>
        <authorList>
            <person name="Zheng Z."/>
        </authorList>
    </citation>
    <scope>NUCLEOTIDE SEQUENCE</scope>
    <source>
        <strain evidence="2">ZZ-2019</strain>
        <tissue evidence="2">Adductor muscle</tissue>
    </source>
</reference>
<dbReference type="PANTHER" id="PTHR10625">
    <property type="entry name" value="HISTONE DEACETYLASE HDAC1-RELATED"/>
    <property type="match status" value="1"/>
</dbReference>
<feature type="domain" description="Histone deacetylase" evidence="1">
    <location>
        <begin position="81"/>
        <end position="282"/>
    </location>
</feature>
<evidence type="ECO:0000259" key="1">
    <source>
        <dbReference type="Pfam" id="PF00850"/>
    </source>
</evidence>
<protein>
    <recommendedName>
        <fullName evidence="1">Histone deacetylase domain-containing protein</fullName>
    </recommendedName>
</protein>
<organism evidence="2 3">
    <name type="scientific">Pinctada imbricata</name>
    <name type="common">Atlantic pearl-oyster</name>
    <name type="synonym">Pinctada martensii</name>
    <dbReference type="NCBI Taxonomy" id="66713"/>
    <lineage>
        <taxon>Eukaryota</taxon>
        <taxon>Metazoa</taxon>
        <taxon>Spiralia</taxon>
        <taxon>Lophotrochozoa</taxon>
        <taxon>Mollusca</taxon>
        <taxon>Bivalvia</taxon>
        <taxon>Autobranchia</taxon>
        <taxon>Pteriomorphia</taxon>
        <taxon>Pterioida</taxon>
        <taxon>Pterioidea</taxon>
        <taxon>Pteriidae</taxon>
        <taxon>Pinctada</taxon>
    </lineage>
</organism>
<feature type="domain" description="Histone deacetylase" evidence="1">
    <location>
        <begin position="520"/>
        <end position="676"/>
    </location>
</feature>
<evidence type="ECO:0000313" key="3">
    <source>
        <dbReference type="Proteomes" id="UP001186944"/>
    </source>
</evidence>
<dbReference type="InterPro" id="IPR023801">
    <property type="entry name" value="His_deacetylse_dom"/>
</dbReference>
<keyword evidence="3" id="KW-1185">Reference proteome</keyword>
<dbReference type="GO" id="GO:0040029">
    <property type="term" value="P:epigenetic regulation of gene expression"/>
    <property type="evidence" value="ECO:0007669"/>
    <property type="project" value="TreeGrafter"/>
</dbReference>
<dbReference type="GO" id="GO:0000118">
    <property type="term" value="C:histone deacetylase complex"/>
    <property type="evidence" value="ECO:0007669"/>
    <property type="project" value="TreeGrafter"/>
</dbReference>
<dbReference type="SUPFAM" id="SSF52768">
    <property type="entry name" value="Arginase/deacetylase"/>
    <property type="match status" value="2"/>
</dbReference>